<evidence type="ECO:0000313" key="1">
    <source>
        <dbReference type="EMBL" id="MBD2606483.1"/>
    </source>
</evidence>
<dbReference type="RefSeq" id="WP_186227715.1">
    <property type="nucleotide sequence ID" value="NZ_JACJTA010000041.1"/>
</dbReference>
<keyword evidence="2" id="KW-1185">Reference proteome</keyword>
<organism evidence="1 2">
    <name type="scientific">Scytonema hofmannii FACHB-248</name>
    <dbReference type="NCBI Taxonomy" id="1842502"/>
    <lineage>
        <taxon>Bacteria</taxon>
        <taxon>Bacillati</taxon>
        <taxon>Cyanobacteriota</taxon>
        <taxon>Cyanophyceae</taxon>
        <taxon>Nostocales</taxon>
        <taxon>Scytonemataceae</taxon>
        <taxon>Scytonema</taxon>
    </lineage>
</organism>
<dbReference type="EMBL" id="JACJTA010000041">
    <property type="protein sequence ID" value="MBD2606483.1"/>
    <property type="molecule type" value="Genomic_DNA"/>
</dbReference>
<gene>
    <name evidence="1" type="ORF">H6G81_18590</name>
</gene>
<protein>
    <submittedName>
        <fullName evidence="1">Uncharacterized protein</fullName>
    </submittedName>
</protein>
<name>A0ABR8GT09_9CYAN</name>
<dbReference type="Proteomes" id="UP000660380">
    <property type="component" value="Unassembled WGS sequence"/>
</dbReference>
<accession>A0ABR8GT09</accession>
<evidence type="ECO:0000313" key="2">
    <source>
        <dbReference type="Proteomes" id="UP000660380"/>
    </source>
</evidence>
<proteinExistence type="predicted"/>
<comment type="caution">
    <text evidence="1">The sequence shown here is derived from an EMBL/GenBank/DDBJ whole genome shotgun (WGS) entry which is preliminary data.</text>
</comment>
<sequence>MILISSYNVANVARSLSNITKPITPSHLLYQFPKTRQQKRDHTNFP</sequence>
<reference evidence="1 2" key="1">
    <citation type="journal article" date="2020" name="ISME J.">
        <title>Comparative genomics reveals insights into cyanobacterial evolution and habitat adaptation.</title>
        <authorList>
            <person name="Chen M.Y."/>
            <person name="Teng W.K."/>
            <person name="Zhao L."/>
            <person name="Hu C.X."/>
            <person name="Zhou Y.K."/>
            <person name="Han B.P."/>
            <person name="Song L.R."/>
            <person name="Shu W.S."/>
        </authorList>
    </citation>
    <scope>NUCLEOTIDE SEQUENCE [LARGE SCALE GENOMIC DNA]</scope>
    <source>
        <strain evidence="1 2">FACHB-248</strain>
    </source>
</reference>